<name>A0A162KNZ4_9PROT</name>
<dbReference type="InterPro" id="IPR036291">
    <property type="entry name" value="NAD(P)-bd_dom_sf"/>
</dbReference>
<comment type="caution">
    <text evidence="2">The sequence shown here is derived from an EMBL/GenBank/DDBJ whole genome shotgun (WGS) entry which is preliminary data.</text>
</comment>
<organism evidence="2 3">
    <name type="scientific">Tistrella mobilis</name>
    <dbReference type="NCBI Taxonomy" id="171437"/>
    <lineage>
        <taxon>Bacteria</taxon>
        <taxon>Pseudomonadati</taxon>
        <taxon>Pseudomonadota</taxon>
        <taxon>Alphaproteobacteria</taxon>
        <taxon>Geminicoccales</taxon>
        <taxon>Geminicoccaceae</taxon>
        <taxon>Tistrella</taxon>
    </lineage>
</organism>
<dbReference type="AlphaFoldDB" id="A0A162KNZ4"/>
<dbReference type="SUPFAM" id="SSF51735">
    <property type="entry name" value="NAD(P)-binding Rossmann-fold domains"/>
    <property type="match status" value="1"/>
</dbReference>
<gene>
    <name evidence="2" type="ORF">AUP44_07995</name>
</gene>
<accession>A0A162KNZ4</accession>
<evidence type="ECO:0000313" key="3">
    <source>
        <dbReference type="Proteomes" id="UP000075787"/>
    </source>
</evidence>
<dbReference type="EMBL" id="LPZR01000166">
    <property type="protein sequence ID" value="KYO51751.1"/>
    <property type="molecule type" value="Genomic_DNA"/>
</dbReference>
<dbReference type="InterPro" id="IPR050259">
    <property type="entry name" value="SDR"/>
</dbReference>
<protein>
    <submittedName>
        <fullName evidence="2">Oxidoreductase</fullName>
    </submittedName>
</protein>
<dbReference type="PRINTS" id="PR00080">
    <property type="entry name" value="SDRFAMILY"/>
</dbReference>
<dbReference type="GeneID" id="97240985"/>
<dbReference type="InterPro" id="IPR002347">
    <property type="entry name" value="SDR_fam"/>
</dbReference>
<comment type="similarity">
    <text evidence="1">Belongs to the short-chain dehydrogenases/reductases (SDR) family.</text>
</comment>
<sequence length="265" mass="27195">MKIDLTDRSAVVTGSTAGIGHAIARGLAGAGASVVLNGRHQPDVDQAVAALKQAVPGAEVRGVAADLGTEAGCDTLAGAVAHPDILVNNVGFFGPADFFEADDDLWQQILAVNFLSGMRLSRALVPGMVDRGWGRVIFLSSESALNIPADMIHYGVTKTAYLALSRGLAKRLAGTGVTANAILPGPTLSRGLRRMLEADGRPVDEDVIEDSAASFVADNRPGSLIRRAASVDEVANLAVYLASPLSSATTGAALRVDGGVVDSIA</sequence>
<proteinExistence type="inferred from homology"/>
<dbReference type="Gene3D" id="3.40.50.720">
    <property type="entry name" value="NAD(P)-binding Rossmann-like Domain"/>
    <property type="match status" value="1"/>
</dbReference>
<dbReference type="OrthoDB" id="9793325at2"/>
<evidence type="ECO:0000256" key="1">
    <source>
        <dbReference type="ARBA" id="ARBA00006484"/>
    </source>
</evidence>
<dbReference type="RefSeq" id="WP_062765653.1">
    <property type="nucleotide sequence ID" value="NZ_CP121045.1"/>
</dbReference>
<dbReference type="Pfam" id="PF13561">
    <property type="entry name" value="adh_short_C2"/>
    <property type="match status" value="1"/>
</dbReference>
<dbReference type="PRINTS" id="PR00081">
    <property type="entry name" value="GDHRDH"/>
</dbReference>
<dbReference type="PANTHER" id="PTHR42879">
    <property type="entry name" value="3-OXOACYL-(ACYL-CARRIER-PROTEIN) REDUCTASE"/>
    <property type="match status" value="1"/>
</dbReference>
<dbReference type="Proteomes" id="UP000075787">
    <property type="component" value="Unassembled WGS sequence"/>
</dbReference>
<reference evidence="2 3" key="1">
    <citation type="submission" date="2015-12" db="EMBL/GenBank/DDBJ databases">
        <title>Genome sequence of Tistrella mobilis MCCC 1A02139.</title>
        <authorList>
            <person name="Lu L."/>
            <person name="Lai Q."/>
            <person name="Shao Z."/>
            <person name="Qian P."/>
        </authorList>
    </citation>
    <scope>NUCLEOTIDE SEQUENCE [LARGE SCALE GENOMIC DNA]</scope>
    <source>
        <strain evidence="2 3">MCCC 1A02139</strain>
    </source>
</reference>
<dbReference type="CDD" id="cd05233">
    <property type="entry name" value="SDR_c"/>
    <property type="match status" value="1"/>
</dbReference>
<evidence type="ECO:0000313" key="2">
    <source>
        <dbReference type="EMBL" id="KYO51751.1"/>
    </source>
</evidence>